<gene>
    <name evidence="1" type="primary">trhO</name>
    <name evidence="3" type="ORF">VAPA_1c31870</name>
</gene>
<accession>T1XD78</accession>
<comment type="catalytic activity">
    <reaction evidence="1">
        <text>uridine(34) in tRNA + AH2 + O2 = 5-hydroxyuridine(34) in tRNA + A + H2O</text>
        <dbReference type="Rhea" id="RHEA:64224"/>
        <dbReference type="Rhea" id="RHEA-COMP:11727"/>
        <dbReference type="Rhea" id="RHEA-COMP:13381"/>
        <dbReference type="ChEBI" id="CHEBI:13193"/>
        <dbReference type="ChEBI" id="CHEBI:15377"/>
        <dbReference type="ChEBI" id="CHEBI:15379"/>
        <dbReference type="ChEBI" id="CHEBI:17499"/>
        <dbReference type="ChEBI" id="CHEBI:65315"/>
        <dbReference type="ChEBI" id="CHEBI:136877"/>
    </reaction>
</comment>
<dbReference type="PANTHER" id="PTHR43268:SF3">
    <property type="entry name" value="RHODANESE-LIKE DOMAIN-CONTAINING PROTEIN 7-RELATED"/>
    <property type="match status" value="1"/>
</dbReference>
<dbReference type="Gene3D" id="3.40.250.10">
    <property type="entry name" value="Rhodanese-like domain"/>
    <property type="match status" value="1"/>
</dbReference>
<dbReference type="InterPro" id="IPR001763">
    <property type="entry name" value="Rhodanese-like_dom"/>
</dbReference>
<feature type="domain" description="Rhodanese" evidence="2">
    <location>
        <begin position="139"/>
        <end position="233"/>
    </location>
</feature>
<name>T1XD78_VARPD</name>
<dbReference type="InterPro" id="IPR040503">
    <property type="entry name" value="TRHO_N"/>
</dbReference>
<dbReference type="SMART" id="SM00450">
    <property type="entry name" value="RHOD"/>
    <property type="match status" value="1"/>
</dbReference>
<dbReference type="PROSITE" id="PS50206">
    <property type="entry name" value="RHODANESE_3"/>
    <property type="match status" value="1"/>
</dbReference>
<dbReference type="KEGG" id="vpd:VAPA_1c31870"/>
<dbReference type="HOGENOM" id="CLU_038878_0_1_4"/>
<evidence type="ECO:0000313" key="4">
    <source>
        <dbReference type="Proteomes" id="UP000016223"/>
    </source>
</evidence>
<organism evidence="3 4">
    <name type="scientific">Variovorax paradoxus B4</name>
    <dbReference type="NCBI Taxonomy" id="1246301"/>
    <lineage>
        <taxon>Bacteria</taxon>
        <taxon>Pseudomonadati</taxon>
        <taxon>Pseudomonadota</taxon>
        <taxon>Betaproteobacteria</taxon>
        <taxon>Burkholderiales</taxon>
        <taxon>Comamonadaceae</taxon>
        <taxon>Variovorax</taxon>
    </lineage>
</organism>
<dbReference type="Gene3D" id="3.30.70.100">
    <property type="match status" value="1"/>
</dbReference>
<evidence type="ECO:0000256" key="1">
    <source>
        <dbReference type="HAMAP-Rule" id="MF_00469"/>
    </source>
</evidence>
<dbReference type="AlphaFoldDB" id="T1XD78"/>
<dbReference type="EC" id="1.14.-.-" evidence="1"/>
<protein>
    <recommendedName>
        <fullName evidence="1">tRNA uridine(34) hydroxylase</fullName>
        <ecNumber evidence="1">1.14.-.-</ecNumber>
    </recommendedName>
    <alternativeName>
        <fullName evidence="1">tRNA hydroxylation protein O</fullName>
    </alternativeName>
</protein>
<dbReference type="CDD" id="cd01518">
    <property type="entry name" value="RHOD_YceA"/>
    <property type="match status" value="1"/>
</dbReference>
<proteinExistence type="inferred from homology"/>
<evidence type="ECO:0000259" key="2">
    <source>
        <dbReference type="PROSITE" id="PS50206"/>
    </source>
</evidence>
<keyword evidence="1" id="KW-0560">Oxidoreductase</keyword>
<dbReference type="SUPFAM" id="SSF52821">
    <property type="entry name" value="Rhodanese/Cell cycle control phosphatase"/>
    <property type="match status" value="1"/>
</dbReference>
<dbReference type="PATRIC" id="fig|1246301.3.peg.3223"/>
<dbReference type="InterPro" id="IPR036873">
    <property type="entry name" value="Rhodanese-like_dom_sf"/>
</dbReference>
<dbReference type="EMBL" id="CP003911">
    <property type="protein sequence ID" value="AGU50274.1"/>
    <property type="molecule type" value="Genomic_DNA"/>
</dbReference>
<reference evidence="3 4" key="1">
    <citation type="submission" date="2012-10" db="EMBL/GenBank/DDBJ databases">
        <title>Genome sequence of Variovorax paradoxus B4.</title>
        <authorList>
            <person name="Schuldes J."/>
            <person name="Brandt U."/>
            <person name="Hiessl S."/>
            <person name="Wuebbeler J.H."/>
            <person name="Thuermer A."/>
            <person name="Steinbuechel A."/>
            <person name="Daniel R."/>
        </authorList>
    </citation>
    <scope>NUCLEOTIDE SEQUENCE [LARGE SCALE GENOMIC DNA]</scope>
    <source>
        <strain evidence="3 4">B4</strain>
    </source>
</reference>
<comment type="similarity">
    <text evidence="1">Belongs to the TrhO family.</text>
</comment>
<dbReference type="NCBIfam" id="NF003703">
    <property type="entry name" value="PRK05320.1"/>
    <property type="match status" value="1"/>
</dbReference>
<dbReference type="Proteomes" id="UP000016223">
    <property type="component" value="Chromosome 1"/>
</dbReference>
<comment type="function">
    <text evidence="1">Catalyzes oxygen-dependent 5-hydroxyuridine (ho5U) modification at position 34 in tRNAs.</text>
</comment>
<evidence type="ECO:0000313" key="3">
    <source>
        <dbReference type="EMBL" id="AGU50274.1"/>
    </source>
</evidence>
<dbReference type="Pfam" id="PF00581">
    <property type="entry name" value="Rhodanese"/>
    <property type="match status" value="1"/>
</dbReference>
<dbReference type="HAMAP" id="MF_00469">
    <property type="entry name" value="TrhO"/>
    <property type="match status" value="1"/>
</dbReference>
<dbReference type="PANTHER" id="PTHR43268">
    <property type="entry name" value="THIOSULFATE SULFURTRANSFERASE/RHODANESE-LIKE DOMAIN-CONTAINING PROTEIN 2"/>
    <property type="match status" value="1"/>
</dbReference>
<dbReference type="InterPro" id="IPR020936">
    <property type="entry name" value="TrhO"/>
</dbReference>
<dbReference type="GO" id="GO:0016705">
    <property type="term" value="F:oxidoreductase activity, acting on paired donors, with incorporation or reduction of molecular oxygen"/>
    <property type="evidence" value="ECO:0007669"/>
    <property type="project" value="UniProtKB-UniRule"/>
</dbReference>
<dbReference type="Pfam" id="PF17773">
    <property type="entry name" value="UPF0176_N"/>
    <property type="match status" value="1"/>
</dbReference>
<sequence>MGWQSLQSPPVQEILNIAAYKFVAIDDSPVLREDLRERAQALGLMGTILLAPEGINLFLAGAADAIRSFVAGLRADARFADLETKESWSATQPFRRMLVKLKREIIRMDHPAIQPSAGRAPGVDAPTLKRWLDQGHDDEGREIALLDTRNDFEVDEGTFDGAIDWRITKFTEFPPALKEHRADFAGKTVVSFCTGGIRCEKAAILMREEGVENVLQLEGGILKYFEQVGGAHYHGDCFVFDGRRALAPDLSARAADASARASEDIDLGSGLKK</sequence>
<keyword evidence="1" id="KW-0819">tRNA processing</keyword>
<dbReference type="GO" id="GO:0006400">
    <property type="term" value="P:tRNA modification"/>
    <property type="evidence" value="ECO:0007669"/>
    <property type="project" value="UniProtKB-UniRule"/>
</dbReference>